<proteinExistence type="predicted"/>
<evidence type="ECO:0000256" key="1">
    <source>
        <dbReference type="SAM" id="Phobius"/>
    </source>
</evidence>
<dbReference type="RefSeq" id="WP_166052864.1">
    <property type="nucleotide sequence ID" value="NZ_JAAMPJ010000011.1"/>
</dbReference>
<keyword evidence="3" id="KW-1185">Reference proteome</keyword>
<gene>
    <name evidence="2" type="ORF">G7043_34635</name>
</gene>
<sequence>MKRFETPDPVMTLDLRSTEGQVYAENLRRRDASELGPSSRVLVVDTTTGVSAHHDWFARLARLPQVTSVVLVAVGALETGESGPMLRTPSAFTGVGVTLWVGDGPGVPWEGGSQRPGAGLGTAGLDDLLTALRFPSVFDRVFETISHMPHQAANPGLAVDYATVEPAMMRALRLRALRQLVATGVTARQHDRESAELTSVVRGATGDETATLKPGSPLSEATKLAQDRLAKARRAVTALRGWAGLLGTRQAHRVVLSRLAEAGEAVTRHQQVARRVLEDADSSLAEGYPPPTELVEQGLPSPAPVNSAELAESLRKAITTELAGGRTLPGLAEQARGLGNQLGAARSLAVVGGHTDAEVWTLAPPPMRLWPAPVAGLLPVVLLTCLVAAWLPGMGWWPAAALGLTWLLLLGLLTSRAPGRQSAWLPLAGAGTVAGEMELGRTAGGQSARPPVAATGGLVRAGRAPGRQSAWLPFVATAGAAAAGAVAGGFVPGVEVSRPVAGGVLGLLVVVAVAGTVIGWNRAVDAWTAAIPLRRTAGAHQRLADQVTRLIEHRWTPADRTRRLADALLVVAGGIDAVAEVFADVIKNRPDDDGGQPVSGDSSEGLAEVLHRDLVAIALEVLRPSFDEIASRMPLSGDSHRSLLRAQELVSDYNDHLEHVGLRELPPFVTDDGPRRRLAATLWQSSAASRRVLLLTERSRMTQLCAAEDVRRLQADGAVVVHFASSDMDLPPTDGAEVIRTRGDAVGAIRLTPLLRRYVEREVHVAAEHAETPEGDLP</sequence>
<keyword evidence="1" id="KW-0472">Membrane</keyword>
<dbReference type="AlphaFoldDB" id="A0A7C9RUX7"/>
<accession>A0A7C9RUX7</accession>
<keyword evidence="1" id="KW-0812">Transmembrane</keyword>
<feature type="transmembrane region" description="Helical" evidence="1">
    <location>
        <begin position="369"/>
        <end position="390"/>
    </location>
</feature>
<comment type="caution">
    <text evidence="2">The sequence shown here is derived from an EMBL/GenBank/DDBJ whole genome shotgun (WGS) entry which is preliminary data.</text>
</comment>
<dbReference type="Proteomes" id="UP000481360">
    <property type="component" value="Unassembled WGS sequence"/>
</dbReference>
<feature type="transmembrane region" description="Helical" evidence="1">
    <location>
        <begin position="470"/>
        <end position="494"/>
    </location>
</feature>
<feature type="transmembrane region" description="Helical" evidence="1">
    <location>
        <begin position="396"/>
        <end position="413"/>
    </location>
</feature>
<reference evidence="2 3" key="1">
    <citation type="submission" date="2020-03" db="EMBL/GenBank/DDBJ databases">
        <title>Isolation and identification of active actinomycetes.</title>
        <authorList>
            <person name="Sun X."/>
        </authorList>
    </citation>
    <scope>NUCLEOTIDE SEQUENCE [LARGE SCALE GENOMIC DNA]</scope>
    <source>
        <strain evidence="2 3">NEAU-D13</strain>
    </source>
</reference>
<feature type="transmembrane region" description="Helical" evidence="1">
    <location>
        <begin position="500"/>
        <end position="520"/>
    </location>
</feature>
<evidence type="ECO:0000313" key="2">
    <source>
        <dbReference type="EMBL" id="NGY64071.1"/>
    </source>
</evidence>
<dbReference type="EMBL" id="JAAMPJ010000011">
    <property type="protein sequence ID" value="NGY64071.1"/>
    <property type="molecule type" value="Genomic_DNA"/>
</dbReference>
<protein>
    <submittedName>
        <fullName evidence="2">Uncharacterized protein</fullName>
    </submittedName>
</protein>
<keyword evidence="1" id="KW-1133">Transmembrane helix</keyword>
<organism evidence="2 3">
    <name type="scientific">Lentzea alba</name>
    <dbReference type="NCBI Taxonomy" id="2714351"/>
    <lineage>
        <taxon>Bacteria</taxon>
        <taxon>Bacillati</taxon>
        <taxon>Actinomycetota</taxon>
        <taxon>Actinomycetes</taxon>
        <taxon>Pseudonocardiales</taxon>
        <taxon>Pseudonocardiaceae</taxon>
        <taxon>Lentzea</taxon>
    </lineage>
</organism>
<name>A0A7C9RUX7_9PSEU</name>
<evidence type="ECO:0000313" key="3">
    <source>
        <dbReference type="Proteomes" id="UP000481360"/>
    </source>
</evidence>